<dbReference type="GO" id="GO:0046872">
    <property type="term" value="F:metal ion binding"/>
    <property type="evidence" value="ECO:0007669"/>
    <property type="project" value="UniProtKB-KW"/>
</dbReference>
<sequence length="372" mass="41967">MLGLFRRGTNKVCKTCNKRITSRAHVVPACGTFYHRDCLKCADCGRPACQQYMPSTSTDVPILLCKEDYLRRVFADDSEVTGEYRSNDICGGCGRPVIVGLPLQVDPNGDGHMEGWHHYCWKVYKTWDIKLDTIKPPSICLMDFESFDAECLLWEDRVQTAFGSLSEFGAVLEQRRGMLVKLLQEGQHQEAINLGKEVWAQVEYLINISENNVKGIRYASTPELYEAKSSFDIWVARTELYMEDCRQMAEKAISLLTSVNNSIQDLLRKAFVWFIQQDLHGGKIDPHLLRLELLIQSSRRSPFAAIERVKIIGSPACSALPAITNDLWMDDLERLFTEFGVSTETLVGSDDHSAPAVYLAEIVPEAGRTTTI</sequence>
<dbReference type="AlphaFoldDB" id="A0A0L0HJ32"/>
<dbReference type="GeneID" id="27687652"/>
<dbReference type="Pfam" id="PF00412">
    <property type="entry name" value="LIM"/>
    <property type="match status" value="1"/>
</dbReference>
<dbReference type="Gene3D" id="2.10.110.10">
    <property type="entry name" value="Cysteine Rich Protein"/>
    <property type="match status" value="1"/>
</dbReference>
<organism evidence="5 6">
    <name type="scientific">Spizellomyces punctatus (strain DAOM BR117)</name>
    <dbReference type="NCBI Taxonomy" id="645134"/>
    <lineage>
        <taxon>Eukaryota</taxon>
        <taxon>Fungi</taxon>
        <taxon>Fungi incertae sedis</taxon>
        <taxon>Chytridiomycota</taxon>
        <taxon>Chytridiomycota incertae sedis</taxon>
        <taxon>Chytridiomycetes</taxon>
        <taxon>Spizellomycetales</taxon>
        <taxon>Spizellomycetaceae</taxon>
        <taxon>Spizellomyces</taxon>
    </lineage>
</organism>
<dbReference type="STRING" id="645134.A0A0L0HJ32"/>
<dbReference type="Proteomes" id="UP000053201">
    <property type="component" value="Unassembled WGS sequence"/>
</dbReference>
<keyword evidence="6" id="KW-1185">Reference proteome</keyword>
<dbReference type="EMBL" id="KQ257455">
    <property type="protein sequence ID" value="KND01097.1"/>
    <property type="molecule type" value="Genomic_DNA"/>
</dbReference>
<protein>
    <recommendedName>
        <fullName evidence="4">LIM zinc-binding domain-containing protein</fullName>
    </recommendedName>
</protein>
<reference evidence="5 6" key="1">
    <citation type="submission" date="2009-08" db="EMBL/GenBank/DDBJ databases">
        <title>The Genome Sequence of Spizellomyces punctatus strain DAOM BR117.</title>
        <authorList>
            <consortium name="The Broad Institute Genome Sequencing Platform"/>
            <person name="Russ C."/>
            <person name="Cuomo C."/>
            <person name="Shea T."/>
            <person name="Young S.K."/>
            <person name="Zeng Q."/>
            <person name="Koehrsen M."/>
            <person name="Haas B."/>
            <person name="Borodovsky M."/>
            <person name="Guigo R."/>
            <person name="Alvarado L."/>
            <person name="Berlin A."/>
            <person name="Bochicchio J."/>
            <person name="Borenstein D."/>
            <person name="Chapman S."/>
            <person name="Chen Z."/>
            <person name="Engels R."/>
            <person name="Freedman E."/>
            <person name="Gellesch M."/>
            <person name="Goldberg J."/>
            <person name="Griggs A."/>
            <person name="Gujja S."/>
            <person name="Heiman D."/>
            <person name="Hepburn T."/>
            <person name="Howarth C."/>
            <person name="Jen D."/>
            <person name="Larson L."/>
            <person name="Lewis B."/>
            <person name="Mehta T."/>
            <person name="Park D."/>
            <person name="Pearson M."/>
            <person name="Roberts A."/>
            <person name="Saif S."/>
            <person name="Shenoy N."/>
            <person name="Sisk P."/>
            <person name="Stolte C."/>
            <person name="Sykes S."/>
            <person name="Thomson T."/>
            <person name="Walk T."/>
            <person name="White J."/>
            <person name="Yandava C."/>
            <person name="Burger G."/>
            <person name="Gray M.W."/>
            <person name="Holland P.W.H."/>
            <person name="King N."/>
            <person name="Lang F.B.F."/>
            <person name="Roger A.J."/>
            <person name="Ruiz-Trillo I."/>
            <person name="Lander E."/>
            <person name="Nusbaum C."/>
        </authorList>
    </citation>
    <scope>NUCLEOTIDE SEQUENCE [LARGE SCALE GENOMIC DNA]</scope>
    <source>
        <strain evidence="5 6">DAOM BR117</strain>
    </source>
</reference>
<keyword evidence="1 3" id="KW-0479">Metal-binding</keyword>
<evidence type="ECO:0000313" key="6">
    <source>
        <dbReference type="Proteomes" id="UP000053201"/>
    </source>
</evidence>
<dbReference type="SMART" id="SM00132">
    <property type="entry name" value="LIM"/>
    <property type="match status" value="1"/>
</dbReference>
<gene>
    <name evidence="5" type="ORF">SPPG_04188</name>
</gene>
<accession>A0A0L0HJ32</accession>
<keyword evidence="3" id="KW-0440">LIM domain</keyword>
<evidence type="ECO:0000256" key="2">
    <source>
        <dbReference type="ARBA" id="ARBA00022833"/>
    </source>
</evidence>
<name>A0A0L0HJ32_SPIPD</name>
<evidence type="ECO:0000256" key="3">
    <source>
        <dbReference type="PROSITE-ProRule" id="PRU00125"/>
    </source>
</evidence>
<proteinExistence type="predicted"/>
<feature type="domain" description="LIM zinc-binding" evidence="4">
    <location>
        <begin position="11"/>
        <end position="75"/>
    </location>
</feature>
<dbReference type="PROSITE" id="PS50023">
    <property type="entry name" value="LIM_DOMAIN_2"/>
    <property type="match status" value="1"/>
</dbReference>
<evidence type="ECO:0000259" key="4">
    <source>
        <dbReference type="PROSITE" id="PS50023"/>
    </source>
</evidence>
<dbReference type="RefSeq" id="XP_016609136.1">
    <property type="nucleotide sequence ID" value="XM_016752433.1"/>
</dbReference>
<evidence type="ECO:0000313" key="5">
    <source>
        <dbReference type="EMBL" id="KND01097.1"/>
    </source>
</evidence>
<keyword evidence="2 3" id="KW-0862">Zinc</keyword>
<dbReference type="VEuPathDB" id="FungiDB:SPPG_04188"/>
<dbReference type="OrthoDB" id="2097167at2759"/>
<dbReference type="InParanoid" id="A0A0L0HJ32"/>
<evidence type="ECO:0000256" key="1">
    <source>
        <dbReference type="ARBA" id="ARBA00022723"/>
    </source>
</evidence>
<dbReference type="InterPro" id="IPR001781">
    <property type="entry name" value="Znf_LIM"/>
</dbReference>